<keyword evidence="2" id="KW-1185">Reference proteome</keyword>
<comment type="caution">
    <text evidence="1">The sequence shown here is derived from an EMBL/GenBank/DDBJ whole genome shotgun (WGS) entry which is preliminary data.</text>
</comment>
<gene>
    <name evidence="1" type="ORF">NM208_g1277</name>
</gene>
<protein>
    <submittedName>
        <fullName evidence="1">Uncharacterized protein</fullName>
    </submittedName>
</protein>
<name>A0ACC1SWV0_9HYPO</name>
<proteinExistence type="predicted"/>
<evidence type="ECO:0000313" key="2">
    <source>
        <dbReference type="Proteomes" id="UP001148629"/>
    </source>
</evidence>
<dbReference type="EMBL" id="JANRMS010000064">
    <property type="protein sequence ID" value="KAJ3547894.1"/>
    <property type="molecule type" value="Genomic_DNA"/>
</dbReference>
<accession>A0ACC1SWV0</accession>
<reference evidence="1" key="1">
    <citation type="submission" date="2022-08" db="EMBL/GenBank/DDBJ databases">
        <title>Genome Sequence of Fusarium decemcellulare.</title>
        <authorList>
            <person name="Buettner E."/>
        </authorList>
    </citation>
    <scope>NUCLEOTIDE SEQUENCE</scope>
    <source>
        <strain evidence="1">Babe19</strain>
    </source>
</reference>
<organism evidence="1 2">
    <name type="scientific">Fusarium decemcellulare</name>
    <dbReference type="NCBI Taxonomy" id="57161"/>
    <lineage>
        <taxon>Eukaryota</taxon>
        <taxon>Fungi</taxon>
        <taxon>Dikarya</taxon>
        <taxon>Ascomycota</taxon>
        <taxon>Pezizomycotina</taxon>
        <taxon>Sordariomycetes</taxon>
        <taxon>Hypocreomycetidae</taxon>
        <taxon>Hypocreales</taxon>
        <taxon>Nectriaceae</taxon>
        <taxon>Fusarium</taxon>
        <taxon>Fusarium decemcellulare species complex</taxon>
    </lineage>
</organism>
<evidence type="ECO:0000313" key="1">
    <source>
        <dbReference type="EMBL" id="KAJ3547894.1"/>
    </source>
</evidence>
<dbReference type="Proteomes" id="UP001148629">
    <property type="component" value="Unassembled WGS sequence"/>
</dbReference>
<sequence>MTEHKSDVAQFKELERVASNVTQQQGQALDLDASDEPSYHASYTLSVRTYLVLIAMGFTWGTCTMANIGPSTTSSGAASALGGESISSWIPNAALFSIIALPPVWGCLADRFGKKWFIAAGGIVGVAGNVVAGTAESTEVVIAGQAINGIASSLFLIVVPAGMEIVSASHRSFAHGLMGSINGLISIMVLLVSGTFAKGSIDGWRWVYYFNAIFFGSCALCMVALYHPPPTRLRRENSAKDSIKSVDLAGIALFLCGVIPIVVSLTWGGHTYPWDSPRVVSLLVVGIVFVVGFGIFEAYGLKDGLLDHRFFQGRNYSLILAVAFVDGMLLYGVNAFLPQEIGGLFTHDQIMISVYLLPLNICVIVGIMSSTYILGVLGHYRSLLVCSMALISLFCGLLALVNSSRLPMLLVFTGLIGFGVGVTTALPNIIVTYSVPSHLIAADHRIPDLSQAVLAAGLPTSSVQDFVSAFIAGDTRLDDITGVTPTVVTAANHALESITAEAFKSVWIANAAIGVAATILTCFLQPVNDKMTSHVEAPLENSKLRQSVMGK</sequence>